<evidence type="ECO:0008006" key="3">
    <source>
        <dbReference type="Google" id="ProtNLM"/>
    </source>
</evidence>
<evidence type="ECO:0000313" key="2">
    <source>
        <dbReference type="Proteomes" id="UP001623558"/>
    </source>
</evidence>
<protein>
    <recommendedName>
        <fullName evidence="3">Flagellin</fullName>
    </recommendedName>
</protein>
<organism evidence="1 2">
    <name type="scientific">Aquirufa salirivi</name>
    <dbReference type="NCBI Taxonomy" id="3104729"/>
    <lineage>
        <taxon>Bacteria</taxon>
        <taxon>Pseudomonadati</taxon>
        <taxon>Bacteroidota</taxon>
        <taxon>Cytophagia</taxon>
        <taxon>Cytophagales</taxon>
        <taxon>Flectobacillaceae</taxon>
        <taxon>Aquirufa</taxon>
    </lineage>
</organism>
<dbReference type="Proteomes" id="UP001623558">
    <property type="component" value="Unassembled WGS sequence"/>
</dbReference>
<feature type="non-terminal residue" evidence="1">
    <location>
        <position position="1"/>
    </location>
</feature>
<evidence type="ECO:0000313" key="1">
    <source>
        <dbReference type="EMBL" id="MFL0163414.1"/>
    </source>
</evidence>
<feature type="non-terminal residue" evidence="1">
    <location>
        <position position="174"/>
    </location>
</feature>
<name>A0ABW8RXB6_9BACT</name>
<dbReference type="RefSeq" id="WP_406752364.1">
    <property type="nucleotide sequence ID" value="NZ_JBEWZH010000030.1"/>
</dbReference>
<proteinExistence type="predicted"/>
<accession>A0ABW8RXB6</accession>
<gene>
    <name evidence="1" type="ORF">U0R11_13535</name>
</gene>
<sequence length="174" mass="17037">DIAFGTTTALTFASGAVTTNMKLYNVESAVVAVTDGSISASGSDRLTVAVSASTMTKLAVSLVGSQANGVAFTGSNTLTALDAYGNTVTGFDASANNITVTTTGLTGSITGLSGTDKLNSAVDFSSGVANLTSLGLKYTGTVGSGSFTFTPATGTAVTSGSIDINSGSANKFVI</sequence>
<dbReference type="EMBL" id="JBEWZH010000030">
    <property type="protein sequence ID" value="MFL0163414.1"/>
    <property type="molecule type" value="Genomic_DNA"/>
</dbReference>
<comment type="caution">
    <text evidence="1">The sequence shown here is derived from an EMBL/GenBank/DDBJ whole genome shotgun (WGS) entry which is preliminary data.</text>
</comment>
<reference evidence="1 2" key="1">
    <citation type="submission" date="2024-07" db="EMBL/GenBank/DDBJ databases">
        <authorList>
            <person name="Pitt A."/>
            <person name="Hahn M.W."/>
        </authorList>
    </citation>
    <scope>NUCLEOTIDE SEQUENCE [LARGE SCALE GENOMIC DNA]</scope>
    <source>
        <strain evidence="1 2">1-SAACH-A3</strain>
    </source>
</reference>
<keyword evidence="2" id="KW-1185">Reference proteome</keyword>